<reference evidence="14 15" key="1">
    <citation type="submission" date="2014-02" db="EMBL/GenBank/DDBJ databases">
        <title>The genome sequence of Colletotrichum fioriniae PJ7.</title>
        <authorList>
            <person name="Baroncelli R."/>
            <person name="Thon M.R."/>
        </authorList>
    </citation>
    <scope>NUCLEOTIDE SEQUENCE [LARGE SCALE GENOMIC DNA]</scope>
    <source>
        <strain evidence="14 15">PJ7</strain>
    </source>
</reference>
<keyword evidence="4 11" id="KW-0853">WD repeat</keyword>
<keyword evidence="6" id="KW-0697">Rotamase</keyword>
<feature type="compositionally biased region" description="Polar residues" evidence="12">
    <location>
        <begin position="679"/>
        <end position="694"/>
    </location>
</feature>
<dbReference type="SMART" id="SM00320">
    <property type="entry name" value="WD40"/>
    <property type="match status" value="4"/>
</dbReference>
<dbReference type="GO" id="GO:0006457">
    <property type="term" value="P:protein folding"/>
    <property type="evidence" value="ECO:0007669"/>
    <property type="project" value="InterPro"/>
</dbReference>
<feature type="compositionally biased region" description="Acidic residues" evidence="12">
    <location>
        <begin position="18"/>
        <end position="29"/>
    </location>
</feature>
<evidence type="ECO:0000256" key="8">
    <source>
        <dbReference type="ARBA" id="ARBA00023242"/>
    </source>
</evidence>
<dbReference type="Pfam" id="PF00400">
    <property type="entry name" value="WD40"/>
    <property type="match status" value="1"/>
</dbReference>
<feature type="compositionally biased region" description="Polar residues" evidence="12">
    <location>
        <begin position="631"/>
        <end position="645"/>
    </location>
</feature>
<evidence type="ECO:0000256" key="2">
    <source>
        <dbReference type="ARBA" id="ARBA00007365"/>
    </source>
</evidence>
<comment type="caution">
    <text evidence="14">The sequence shown here is derived from an EMBL/GenBank/DDBJ whole genome shotgun (WGS) entry which is preliminary data.</text>
</comment>
<keyword evidence="7 14" id="KW-0413">Isomerase</keyword>
<dbReference type="GO" id="GO:0003755">
    <property type="term" value="F:peptidyl-prolyl cis-trans isomerase activity"/>
    <property type="evidence" value="ECO:0007669"/>
    <property type="project" value="UniProtKB-KW"/>
</dbReference>
<comment type="similarity">
    <text evidence="2">Belongs to the cyclophilin-type PPIase family.</text>
</comment>
<dbReference type="PROSITE" id="PS50072">
    <property type="entry name" value="CSA_PPIASE_2"/>
    <property type="match status" value="1"/>
</dbReference>
<sequence length="1352" mass="150195">MADDDAKTNKRSHADLVAQDDDSSSDDDMGPQLPSEAPKKKKRRVLPYEKLYITALPKSTRYSKSLMHKEQLSFVTVTPLTDFIVTSSVDGVVKFWKKVAEGIEFVKEFKAHADEIRSVSVSQDGRSFATAGADKTVKIFDVITFDLLAMLKLAFVPRCLCWIHNRGASLPLLAVSEETNSNIHIFDGRGERQDPIHTIKSLHRSPVSIMAFNSAYDCVLSADEKGMLEYWRPSGDYEKPDNVFEFKASTNLFDFKKAKAVPTSITISPTGKQFAAFSQPDRKIRIFDFASGKLYRTYDESLQVIEDMQHAGLALQKLETVEFGRRFAVEREIDSAAYRDKANVIFDESGNFILYGSISGVKVLNTYTNQIVKVYGKEENFRAVNLAIYQGQPQKKGITTVEMGASANPLLQESESRDPILITTGVNKQRFYMFTNDEEISKSVRDVQNEKPTMLGQKKAEEAKKAETGTGAVIHTNYGDIHIRLFPDAAPKAVENFVTHSKSGYYNNTIFHRVIRKFMIQGGDPLGDGTGGESIWGKEFADEFSSLKHDKPYTVSMANAGPNTNGSQFFITTEKTPWLDGKHTIFGRATQGFDVVHKIENARTYKEKPEEDIKILNIDIPSKDPFHTEQPLFNDTFTVSNPTQDSDPKPLAKRVLTAPVSVETGKRKLEQLEARDDYLSQSQNTSSRSIQHQNGAPFAPPRSTPNHNVRGHSSTSSLRRIVPATANASQRLHKRSKSLAETGKPDLLSQFDPMSSPISLIGKSPPTSFLRSGANSTPIGSPLTPVSLVIKSDDEMRSPLLSLPSPASPEDSRLSVNYLLSRSPRVVHDVNKGMIQPFGPPLFNCGCAQEASEEATFYGFDLGIPDADIAQNDDAGSISPIASSTRHPGHFLQSVGGGSYSKQPETINGTMPGVWYYGQPIPIWIPRSIEPIPAKLRENPMNLLYFHHFLNHTARVLVPYDNPKSNPFCTILPKMAVGNDHLLSLLLAYSAAHRSRLLGKKEPQMRIAIWVQDIFPALRQALNDRDKIISNTSLATAIMLASLEIISPTAFGYDIPWQRHLNLARTLMWRRLADLRRTTEDGLREDGACAFLWSWFAYLDVLGSLSGGGVPDADSSRFWLLEYKVHNPGVSQDNIDCVMGFTTRCVQILAQIAELARRCDEQRFALSGSSAQPVWYPNAACIERAQLLEQELLCSMAQTSRPCRQITTITTQSQSRSIGQDNSVEVELEGQGNKEEMVLLNEAFHWAGLVHLHRRVLGKPSGHEDVQGPVAGIVACLEGIAPGGSAETGFLFPMFTAGCHALEGPQRSKILERFRSVERNGMTQVHKARVLMEKVWVTGEPWEPLLCTEFIG</sequence>
<dbReference type="GO" id="GO:0005634">
    <property type="term" value="C:nucleus"/>
    <property type="evidence" value="ECO:0007669"/>
    <property type="project" value="UniProtKB-ARBA"/>
</dbReference>
<feature type="repeat" description="WD" evidence="11">
    <location>
        <begin position="109"/>
        <end position="142"/>
    </location>
</feature>
<dbReference type="Gene3D" id="2.130.10.10">
    <property type="entry name" value="YVTN repeat-like/Quinoprotein amine dehydrogenase"/>
    <property type="match status" value="1"/>
</dbReference>
<dbReference type="HOGENOM" id="CLU_005478_0_0_1"/>
<feature type="compositionally biased region" description="Basic and acidic residues" evidence="12">
    <location>
        <begin position="664"/>
        <end position="678"/>
    </location>
</feature>
<dbReference type="eggNOG" id="KOG0882">
    <property type="taxonomic scope" value="Eukaryota"/>
</dbReference>
<dbReference type="Gene3D" id="2.40.100.10">
    <property type="entry name" value="Cyclophilin-like"/>
    <property type="match status" value="1"/>
</dbReference>
<name>A0A010QKU9_9PEZI</name>
<protein>
    <recommendedName>
        <fullName evidence="10">Peptidyl-prolyl cis-trans isomerase-like 1</fullName>
        <ecNumber evidence="3">5.2.1.8</ecNumber>
    </recommendedName>
    <alternativeName>
        <fullName evidence="9">Rotamase</fullName>
    </alternativeName>
</protein>
<dbReference type="Pfam" id="PF00160">
    <property type="entry name" value="Pro_isomerase"/>
    <property type="match status" value="1"/>
</dbReference>
<dbReference type="PANTHER" id="PTHR45625:SF4">
    <property type="entry name" value="PEPTIDYLPROLYL ISOMERASE DOMAIN AND WD REPEAT-CONTAINING PROTEIN 1"/>
    <property type="match status" value="1"/>
</dbReference>
<dbReference type="CDD" id="cd01927">
    <property type="entry name" value="cyclophilin_WD40"/>
    <property type="match status" value="1"/>
</dbReference>
<dbReference type="Pfam" id="PF11951">
    <property type="entry name" value="Fungal_trans_2"/>
    <property type="match status" value="1"/>
</dbReference>
<evidence type="ECO:0000256" key="10">
    <source>
        <dbReference type="ARBA" id="ARBA00040798"/>
    </source>
</evidence>
<accession>A0A010QKU9</accession>
<gene>
    <name evidence="14" type="ORF">CFIO01_09877</name>
</gene>
<feature type="compositionally biased region" description="Basic and acidic residues" evidence="12">
    <location>
        <begin position="1"/>
        <end position="14"/>
    </location>
</feature>
<evidence type="ECO:0000256" key="3">
    <source>
        <dbReference type="ARBA" id="ARBA00013194"/>
    </source>
</evidence>
<feature type="compositionally biased region" description="Polar residues" evidence="12">
    <location>
        <begin position="704"/>
        <end position="718"/>
    </location>
</feature>
<proteinExistence type="inferred from homology"/>
<dbReference type="InterPro" id="IPR029000">
    <property type="entry name" value="Cyclophilin-like_dom_sf"/>
</dbReference>
<dbReference type="PROSITE" id="PS00170">
    <property type="entry name" value="CSA_PPIASE_1"/>
    <property type="match status" value="1"/>
</dbReference>
<dbReference type="InterPro" id="IPR015943">
    <property type="entry name" value="WD40/YVTN_repeat-like_dom_sf"/>
</dbReference>
<keyword evidence="15" id="KW-1185">Reference proteome</keyword>
<dbReference type="Proteomes" id="UP000020467">
    <property type="component" value="Unassembled WGS sequence"/>
</dbReference>
<feature type="region of interest" description="Disordered" evidence="12">
    <location>
        <begin position="627"/>
        <end position="751"/>
    </location>
</feature>
<evidence type="ECO:0000256" key="12">
    <source>
        <dbReference type="SAM" id="MobiDB-lite"/>
    </source>
</evidence>
<dbReference type="PROSITE" id="PS50082">
    <property type="entry name" value="WD_REPEATS_2"/>
    <property type="match status" value="2"/>
</dbReference>
<evidence type="ECO:0000313" key="15">
    <source>
        <dbReference type="Proteomes" id="UP000020467"/>
    </source>
</evidence>
<evidence type="ECO:0000256" key="7">
    <source>
        <dbReference type="ARBA" id="ARBA00023235"/>
    </source>
</evidence>
<evidence type="ECO:0000256" key="11">
    <source>
        <dbReference type="PROSITE-ProRule" id="PRU00221"/>
    </source>
</evidence>
<dbReference type="FunFam" id="2.130.10.10:FF:000450">
    <property type="entry name" value="Peptidylprolyl isomerase domain and WD-repeat protein 1"/>
    <property type="match status" value="1"/>
</dbReference>
<dbReference type="InterPro" id="IPR044666">
    <property type="entry name" value="Cyclophilin_A-like"/>
</dbReference>
<evidence type="ECO:0000256" key="4">
    <source>
        <dbReference type="ARBA" id="ARBA00022574"/>
    </source>
</evidence>
<dbReference type="SUPFAM" id="SSF50978">
    <property type="entry name" value="WD40 repeat-like"/>
    <property type="match status" value="1"/>
</dbReference>
<evidence type="ECO:0000256" key="1">
    <source>
        <dbReference type="ARBA" id="ARBA00000971"/>
    </source>
</evidence>
<dbReference type="PROSITE" id="PS50294">
    <property type="entry name" value="WD_REPEATS_REGION"/>
    <property type="match status" value="1"/>
</dbReference>
<dbReference type="InterPro" id="IPR036322">
    <property type="entry name" value="WD40_repeat_dom_sf"/>
</dbReference>
<evidence type="ECO:0000256" key="6">
    <source>
        <dbReference type="ARBA" id="ARBA00023110"/>
    </source>
</evidence>
<dbReference type="InterPro" id="IPR020892">
    <property type="entry name" value="Cyclophilin-type_PPIase_CS"/>
</dbReference>
<dbReference type="EMBL" id="JARH01000731">
    <property type="protein sequence ID" value="EXF77310.1"/>
    <property type="molecule type" value="Genomic_DNA"/>
</dbReference>
<dbReference type="PANTHER" id="PTHR45625">
    <property type="entry name" value="PEPTIDYL-PROLYL CIS-TRANS ISOMERASE-RELATED"/>
    <property type="match status" value="1"/>
</dbReference>
<feature type="domain" description="PPIase cyclophilin-type" evidence="13">
    <location>
        <begin position="475"/>
        <end position="620"/>
    </location>
</feature>
<comment type="catalytic activity">
    <reaction evidence="1">
        <text>[protein]-peptidylproline (omega=180) = [protein]-peptidylproline (omega=0)</text>
        <dbReference type="Rhea" id="RHEA:16237"/>
        <dbReference type="Rhea" id="RHEA-COMP:10747"/>
        <dbReference type="Rhea" id="RHEA-COMP:10748"/>
        <dbReference type="ChEBI" id="CHEBI:83833"/>
        <dbReference type="ChEBI" id="CHEBI:83834"/>
        <dbReference type="EC" id="5.2.1.8"/>
    </reaction>
</comment>
<organism evidence="14 15">
    <name type="scientific">Colletotrichum fioriniae PJ7</name>
    <dbReference type="NCBI Taxonomy" id="1445577"/>
    <lineage>
        <taxon>Eukaryota</taxon>
        <taxon>Fungi</taxon>
        <taxon>Dikarya</taxon>
        <taxon>Ascomycota</taxon>
        <taxon>Pezizomycotina</taxon>
        <taxon>Sordariomycetes</taxon>
        <taxon>Hypocreomycetidae</taxon>
        <taxon>Glomerellales</taxon>
        <taxon>Glomerellaceae</taxon>
        <taxon>Colletotrichum</taxon>
        <taxon>Colletotrichum acutatum species complex</taxon>
    </lineage>
</organism>
<evidence type="ECO:0000259" key="13">
    <source>
        <dbReference type="PROSITE" id="PS50072"/>
    </source>
</evidence>
<evidence type="ECO:0000256" key="5">
    <source>
        <dbReference type="ARBA" id="ARBA00022737"/>
    </source>
</evidence>
<dbReference type="InterPro" id="IPR021858">
    <property type="entry name" value="Fun_TF"/>
</dbReference>
<evidence type="ECO:0000313" key="14">
    <source>
        <dbReference type="EMBL" id="EXF77310.1"/>
    </source>
</evidence>
<dbReference type="InterPro" id="IPR001680">
    <property type="entry name" value="WD40_rpt"/>
</dbReference>
<feature type="region of interest" description="Disordered" evidence="12">
    <location>
        <begin position="1"/>
        <end position="40"/>
    </location>
</feature>
<dbReference type="KEGG" id="cfj:CFIO01_09877"/>
<dbReference type="InterPro" id="IPR002130">
    <property type="entry name" value="Cyclophilin-type_PPIase_dom"/>
</dbReference>
<dbReference type="SUPFAM" id="SSF50891">
    <property type="entry name" value="Cyclophilin-like"/>
    <property type="match status" value="1"/>
</dbReference>
<dbReference type="STRING" id="1445577.A0A010QKU9"/>
<dbReference type="PRINTS" id="PR00153">
    <property type="entry name" value="CSAPPISMRASE"/>
</dbReference>
<keyword evidence="5" id="KW-0677">Repeat</keyword>
<keyword evidence="8" id="KW-0539">Nucleus</keyword>
<dbReference type="EC" id="5.2.1.8" evidence="3"/>
<dbReference type="OrthoDB" id="10264753at2759"/>
<feature type="repeat" description="WD" evidence="11">
    <location>
        <begin position="65"/>
        <end position="97"/>
    </location>
</feature>
<dbReference type="FunFam" id="2.40.100.10:FF:000003">
    <property type="entry name" value="Peptidylprolyl isomerase domain and WD repeat-containing 1"/>
    <property type="match status" value="1"/>
</dbReference>
<evidence type="ECO:0000256" key="9">
    <source>
        <dbReference type="ARBA" id="ARBA00029569"/>
    </source>
</evidence>